<sequence length="296" mass="33979">MSQGPVKEDFLDEDNEIPGQRFCLLSFLSPEKVLEKKELYFFHQFLKNYEINWKTKNLEKFLAKQVMDFNKKLDVESDRLLESDLSGAADICRQARIRIDNVLDNYHDFVKQNASDITQTIIKDSYDDFMYAHGKKLEDDFHTKNNFQTTVRGLKIRGSYSSQEEATARAKKLQRNDPVHNIYVATVGKWLAWDPSPHEVGEQEYAEDQLNELMKSYKKNEEDREEFFSKNPDAKKSIKPKGVIGENLASSLSGPTSEPAPVNTTSSAGQHNSLFEGPADLALQRKMEREANAKKE</sequence>
<feature type="compositionally biased region" description="Basic and acidic residues" evidence="1">
    <location>
        <begin position="283"/>
        <end position="296"/>
    </location>
</feature>
<organism evidence="2">
    <name type="scientific">viral metagenome</name>
    <dbReference type="NCBI Taxonomy" id="1070528"/>
    <lineage>
        <taxon>unclassified sequences</taxon>
        <taxon>metagenomes</taxon>
        <taxon>organismal metagenomes</taxon>
    </lineage>
</organism>
<feature type="region of interest" description="Disordered" evidence="1">
    <location>
        <begin position="223"/>
        <end position="296"/>
    </location>
</feature>
<name>A0A6C0HGE7_9ZZZZ</name>
<feature type="compositionally biased region" description="Basic and acidic residues" evidence="1">
    <location>
        <begin position="223"/>
        <end position="236"/>
    </location>
</feature>
<evidence type="ECO:0000256" key="1">
    <source>
        <dbReference type="SAM" id="MobiDB-lite"/>
    </source>
</evidence>
<dbReference type="AlphaFoldDB" id="A0A6C0HGE7"/>
<accession>A0A6C0HGE7</accession>
<dbReference type="Pfam" id="PF19150">
    <property type="entry name" value="DUF5832"/>
    <property type="match status" value="1"/>
</dbReference>
<feature type="compositionally biased region" description="Polar residues" evidence="1">
    <location>
        <begin position="248"/>
        <end position="273"/>
    </location>
</feature>
<proteinExistence type="predicted"/>
<dbReference type="EMBL" id="MN739945">
    <property type="protein sequence ID" value="QHT79093.1"/>
    <property type="molecule type" value="Genomic_DNA"/>
</dbReference>
<dbReference type="InterPro" id="IPR043872">
    <property type="entry name" value="DUF5832"/>
</dbReference>
<evidence type="ECO:0000313" key="2">
    <source>
        <dbReference type="EMBL" id="QHT79093.1"/>
    </source>
</evidence>
<reference evidence="2" key="1">
    <citation type="journal article" date="2020" name="Nature">
        <title>Giant virus diversity and host interactions through global metagenomics.</title>
        <authorList>
            <person name="Schulz F."/>
            <person name="Roux S."/>
            <person name="Paez-Espino D."/>
            <person name="Jungbluth S."/>
            <person name="Walsh D.A."/>
            <person name="Denef V.J."/>
            <person name="McMahon K.D."/>
            <person name="Konstantinidis K.T."/>
            <person name="Eloe-Fadrosh E.A."/>
            <person name="Kyrpides N.C."/>
            <person name="Woyke T."/>
        </authorList>
    </citation>
    <scope>NUCLEOTIDE SEQUENCE</scope>
    <source>
        <strain evidence="2">GVMAG-M-3300023179-97</strain>
    </source>
</reference>
<protein>
    <submittedName>
        <fullName evidence="2">Uncharacterized protein</fullName>
    </submittedName>
</protein>